<sequence>MDTDADTGGTQTPAERGAPQGAEMDRSGWSVAPDPGRPEGRACAHAAGLPGAAWPGAEGAGCAQCRAEGREWVHLRVCLSCGHVGCCDSSAGKHAWSHAERTGHPVARSAEAGERWAWCYVDELFLVPAGPASAPGGRPPG</sequence>
<protein>
    <recommendedName>
        <fullName evidence="2">UBP-type domain-containing protein</fullName>
    </recommendedName>
</protein>
<evidence type="ECO:0000259" key="2">
    <source>
        <dbReference type="PROSITE" id="PS50271"/>
    </source>
</evidence>
<dbReference type="InterPro" id="IPR013083">
    <property type="entry name" value="Znf_RING/FYVE/PHD"/>
</dbReference>
<organism evidence="3 4">
    <name type="scientific">Streptomyces xanthophaeus</name>
    <dbReference type="NCBI Taxonomy" id="67385"/>
    <lineage>
        <taxon>Bacteria</taxon>
        <taxon>Bacillati</taxon>
        <taxon>Actinomycetota</taxon>
        <taxon>Actinomycetes</taxon>
        <taxon>Kitasatosporales</taxon>
        <taxon>Streptomycetaceae</taxon>
        <taxon>Streptomyces</taxon>
    </lineage>
</organism>
<proteinExistence type="predicted"/>
<evidence type="ECO:0000256" key="1">
    <source>
        <dbReference type="SAM" id="MobiDB-lite"/>
    </source>
</evidence>
<dbReference type="GO" id="GO:0008270">
    <property type="term" value="F:zinc ion binding"/>
    <property type="evidence" value="ECO:0007669"/>
    <property type="project" value="InterPro"/>
</dbReference>
<dbReference type="InterPro" id="IPR001607">
    <property type="entry name" value="Znf_UBP"/>
</dbReference>
<name>A0A919H1T7_9ACTN</name>
<dbReference type="Pfam" id="PF02148">
    <property type="entry name" value="zf-UBP"/>
    <property type="match status" value="1"/>
</dbReference>
<evidence type="ECO:0000313" key="3">
    <source>
        <dbReference type="EMBL" id="GHI85133.1"/>
    </source>
</evidence>
<dbReference type="RefSeq" id="WP_031139629.1">
    <property type="nucleotide sequence ID" value="NZ_BNEE01000006.1"/>
</dbReference>
<gene>
    <name evidence="3" type="ORF">Sxan_24970</name>
</gene>
<accession>A0A919H1T7</accession>
<reference evidence="3" key="1">
    <citation type="submission" date="2020-09" db="EMBL/GenBank/DDBJ databases">
        <title>Whole genome shotgun sequence of Streptomyces xanthophaeus NBRC 12829.</title>
        <authorList>
            <person name="Komaki H."/>
            <person name="Tamura T."/>
        </authorList>
    </citation>
    <scope>NUCLEOTIDE SEQUENCE</scope>
    <source>
        <strain evidence="3">NBRC 12829</strain>
    </source>
</reference>
<evidence type="ECO:0000313" key="4">
    <source>
        <dbReference type="Proteomes" id="UP000600026"/>
    </source>
</evidence>
<dbReference type="SUPFAM" id="SSF57850">
    <property type="entry name" value="RING/U-box"/>
    <property type="match status" value="1"/>
</dbReference>
<feature type="region of interest" description="Disordered" evidence="1">
    <location>
        <begin position="1"/>
        <end position="43"/>
    </location>
</feature>
<dbReference type="Proteomes" id="UP000600026">
    <property type="component" value="Unassembled WGS sequence"/>
</dbReference>
<comment type="caution">
    <text evidence="3">The sequence shown here is derived from an EMBL/GenBank/DDBJ whole genome shotgun (WGS) entry which is preliminary data.</text>
</comment>
<keyword evidence="4" id="KW-1185">Reference proteome</keyword>
<dbReference type="PROSITE" id="PS50271">
    <property type="entry name" value="ZF_UBP"/>
    <property type="match status" value="1"/>
</dbReference>
<dbReference type="Gene3D" id="3.30.40.10">
    <property type="entry name" value="Zinc/RING finger domain, C3HC4 (zinc finger)"/>
    <property type="match status" value="1"/>
</dbReference>
<dbReference type="EMBL" id="BNEE01000006">
    <property type="protein sequence ID" value="GHI85133.1"/>
    <property type="molecule type" value="Genomic_DNA"/>
</dbReference>
<dbReference type="AlphaFoldDB" id="A0A919H1T7"/>
<feature type="domain" description="UBP-type" evidence="2">
    <location>
        <begin position="41"/>
        <end position="141"/>
    </location>
</feature>